<sequence length="535" mass="61230">MRTLRTRASPETRPTKPESPVEHKETKTSAGGMFKGFSLPRFLKHKSKCDTSITAPDVSNSVVITSPPQDVLTFEQNLQKNHLDVASQQLINREEFLYGQVSEEVARLSTEREKEKEQLSRDHRDLLSQIDLAVKSSLSPDRDNLEALMSAVKAIQQEEEQDRRWMNREVAHPAWRPSECRRHHNAVLASMVEERMDSAELPPGEGAVLQCSVQRDVCGKGRRLQDDLLRVVREVKFCYPSDMNISNLYGKMYHEAFSTEMTKIVEYGLGIADCSYLLYWVNVAYPEILENPELKGEINSEAFGKLMSLELTTPLEEQYLSHQETEVQTLLNKMLKVVEEDWREGCAPELRDNCYFCPLAIDVIQCVNGAVKSVTTVLEDTSQVQVIACLLKDFLNSFKQFQEKVIKGTNQKNSRTVIMANLACVEQFRDYIVNKADIFPLDVKECCLTIVADLKNSGYTFLTSPIHKDLRPQYRALGTPVWLEKKHVFETLFEGISKHTQDLKGLTDTCHQELLNQLHVEVTVEYVRRLLKRKI</sequence>
<keyword evidence="2" id="KW-1185">Reference proteome</keyword>
<dbReference type="EMBL" id="CM055754">
    <property type="protein sequence ID" value="KAJ7991077.1"/>
    <property type="molecule type" value="Genomic_DNA"/>
</dbReference>
<proteinExistence type="predicted"/>
<name>A0ACC2FIE1_DALPE</name>
<evidence type="ECO:0000313" key="2">
    <source>
        <dbReference type="Proteomes" id="UP001157502"/>
    </source>
</evidence>
<accession>A0ACC2FIE1</accession>
<comment type="caution">
    <text evidence="1">The sequence shown here is derived from an EMBL/GenBank/DDBJ whole genome shotgun (WGS) entry which is preliminary data.</text>
</comment>
<feature type="non-terminal residue" evidence="1">
    <location>
        <position position="535"/>
    </location>
</feature>
<reference evidence="1" key="1">
    <citation type="submission" date="2021-05" db="EMBL/GenBank/DDBJ databases">
        <authorList>
            <person name="Pan Q."/>
            <person name="Jouanno E."/>
            <person name="Zahm M."/>
            <person name="Klopp C."/>
            <person name="Cabau C."/>
            <person name="Louis A."/>
            <person name="Berthelot C."/>
            <person name="Parey E."/>
            <person name="Roest Crollius H."/>
            <person name="Montfort J."/>
            <person name="Robinson-Rechavi M."/>
            <person name="Bouchez O."/>
            <person name="Lampietro C."/>
            <person name="Lopez Roques C."/>
            <person name="Donnadieu C."/>
            <person name="Postlethwait J."/>
            <person name="Bobe J."/>
            <person name="Dillon D."/>
            <person name="Chandos A."/>
            <person name="von Hippel F."/>
            <person name="Guiguen Y."/>
        </authorList>
    </citation>
    <scope>NUCLEOTIDE SEQUENCE</scope>
    <source>
        <strain evidence="1">YG-Jan2019</strain>
    </source>
</reference>
<gene>
    <name evidence="1" type="ORF">DPEC_G00293500</name>
</gene>
<organism evidence="1 2">
    <name type="scientific">Dallia pectoralis</name>
    <name type="common">Alaska blackfish</name>
    <dbReference type="NCBI Taxonomy" id="75939"/>
    <lineage>
        <taxon>Eukaryota</taxon>
        <taxon>Metazoa</taxon>
        <taxon>Chordata</taxon>
        <taxon>Craniata</taxon>
        <taxon>Vertebrata</taxon>
        <taxon>Euteleostomi</taxon>
        <taxon>Actinopterygii</taxon>
        <taxon>Neopterygii</taxon>
        <taxon>Teleostei</taxon>
        <taxon>Protacanthopterygii</taxon>
        <taxon>Esociformes</taxon>
        <taxon>Umbridae</taxon>
        <taxon>Dallia</taxon>
    </lineage>
</organism>
<evidence type="ECO:0000313" key="1">
    <source>
        <dbReference type="EMBL" id="KAJ7991077.1"/>
    </source>
</evidence>
<protein>
    <submittedName>
        <fullName evidence="1">Uncharacterized protein</fullName>
    </submittedName>
</protein>
<dbReference type="Proteomes" id="UP001157502">
    <property type="component" value="Chromosome 27"/>
</dbReference>